<dbReference type="Gene3D" id="2.40.50.100">
    <property type="match status" value="1"/>
</dbReference>
<sequence>MIKNKFILFISVVLFSCNGKKTPPKENPIQSYQVLTLAPRQVTVYNDFPASIQGQNVVEIKPMVSGYLQDIYVPEGASVTKGQLLFRIKNPQYEQDIVTAKGAIKIAEANVNTARMNVEKARPLVEQEIVSKYELSSALYTLESQQAALSQAKATLANALTNQGYTYIRSPQSGTIGLIPYKIGALVSSTTTDPLTTLSNTINVFAYFSLSEKQLLDFMNTMKGSSTAEKLNNMPMVTLVLADGTVYPEKGKLETASGGIDTSTGTATFKAIFDNKLGLIQNGASATIRIPVNLDNALLAPQTAIYQLQDKSLVYQVMNGNKVMSTAVTTSPTDDGNFIVIKDGVKAGDKLLLNGLNIADSTVIKPMPVNSATIYSTMKTKSN</sequence>
<proteinExistence type="inferred from homology"/>
<dbReference type="Pfam" id="PF25876">
    <property type="entry name" value="HH_MFP_RND"/>
    <property type="match status" value="1"/>
</dbReference>
<comment type="caution">
    <text evidence="7">The sequence shown here is derived from an EMBL/GenBank/DDBJ whole genome shotgun (WGS) entry which is preliminary data.</text>
</comment>
<dbReference type="Pfam" id="PF25967">
    <property type="entry name" value="RND-MFP_C"/>
    <property type="match status" value="1"/>
</dbReference>
<dbReference type="InterPro" id="IPR058624">
    <property type="entry name" value="MdtA-like_HH"/>
</dbReference>
<dbReference type="NCBIfam" id="TIGR01730">
    <property type="entry name" value="RND_mfp"/>
    <property type="match status" value="1"/>
</dbReference>
<dbReference type="InterPro" id="IPR058626">
    <property type="entry name" value="MdtA-like_b-barrel"/>
</dbReference>
<dbReference type="SUPFAM" id="SSF111369">
    <property type="entry name" value="HlyD-like secretion proteins"/>
    <property type="match status" value="1"/>
</dbReference>
<reference evidence="7" key="1">
    <citation type="submission" date="2022-10" db="EMBL/GenBank/DDBJ databases">
        <title>Two novel species of Flavobacterium.</title>
        <authorList>
            <person name="Liu Q."/>
            <person name="Xin Y.-H."/>
        </authorList>
    </citation>
    <scope>NUCLEOTIDE SEQUENCE</scope>
    <source>
        <strain evidence="7">LS1R49</strain>
    </source>
</reference>
<evidence type="ECO:0000259" key="6">
    <source>
        <dbReference type="Pfam" id="PF25967"/>
    </source>
</evidence>
<dbReference type="Pfam" id="PF25917">
    <property type="entry name" value="BSH_RND"/>
    <property type="match status" value="1"/>
</dbReference>
<comment type="similarity">
    <text evidence="2">Belongs to the membrane fusion protein (MFP) (TC 8.A.1) family.</text>
</comment>
<keyword evidence="8" id="KW-1185">Reference proteome</keyword>
<name>A0A9X2ZEX1_9FLAO</name>
<feature type="domain" description="Multidrug resistance protein MdtA-like barrel-sandwich hybrid" evidence="4">
    <location>
        <begin position="56"/>
        <end position="197"/>
    </location>
</feature>
<dbReference type="Gene3D" id="1.10.287.470">
    <property type="entry name" value="Helix hairpin bin"/>
    <property type="match status" value="1"/>
</dbReference>
<dbReference type="GO" id="GO:0022857">
    <property type="term" value="F:transmembrane transporter activity"/>
    <property type="evidence" value="ECO:0007669"/>
    <property type="project" value="InterPro"/>
</dbReference>
<dbReference type="PANTHER" id="PTHR30158:SF23">
    <property type="entry name" value="MULTIDRUG RESISTANCE PROTEIN MEXA"/>
    <property type="match status" value="1"/>
</dbReference>
<dbReference type="PANTHER" id="PTHR30158">
    <property type="entry name" value="ACRA/E-RELATED COMPONENT OF DRUG EFFLUX TRANSPORTER"/>
    <property type="match status" value="1"/>
</dbReference>
<dbReference type="Gene3D" id="2.40.30.170">
    <property type="match status" value="1"/>
</dbReference>
<gene>
    <name evidence="7" type="ORF">OIU83_07555</name>
</gene>
<dbReference type="GO" id="GO:0005886">
    <property type="term" value="C:plasma membrane"/>
    <property type="evidence" value="ECO:0007669"/>
    <property type="project" value="TreeGrafter"/>
</dbReference>
<dbReference type="Gene3D" id="2.40.420.20">
    <property type="match status" value="1"/>
</dbReference>
<dbReference type="Pfam" id="PF25944">
    <property type="entry name" value="Beta-barrel_RND"/>
    <property type="match status" value="1"/>
</dbReference>
<feature type="domain" description="Multidrug resistance protein MdtA-like C-terminal permuted SH3" evidence="6">
    <location>
        <begin position="296"/>
        <end position="356"/>
    </location>
</feature>
<dbReference type="AlphaFoldDB" id="A0A9X2ZEX1"/>
<evidence type="ECO:0000259" key="5">
    <source>
        <dbReference type="Pfam" id="PF25944"/>
    </source>
</evidence>
<dbReference type="RefSeq" id="WP_264205638.1">
    <property type="nucleotide sequence ID" value="NZ_JAOZEW010000006.1"/>
</dbReference>
<accession>A0A9X2ZEX1</accession>
<evidence type="ECO:0000256" key="2">
    <source>
        <dbReference type="ARBA" id="ARBA00009477"/>
    </source>
</evidence>
<evidence type="ECO:0000259" key="4">
    <source>
        <dbReference type="Pfam" id="PF25917"/>
    </source>
</evidence>
<protein>
    <submittedName>
        <fullName evidence="7">Efflux RND transporter periplasmic adaptor subunit</fullName>
    </submittedName>
</protein>
<dbReference type="GO" id="GO:0046677">
    <property type="term" value="P:response to antibiotic"/>
    <property type="evidence" value="ECO:0007669"/>
    <property type="project" value="TreeGrafter"/>
</dbReference>
<dbReference type="EMBL" id="JAOZEW010000006">
    <property type="protein sequence ID" value="MCV9927501.1"/>
    <property type="molecule type" value="Genomic_DNA"/>
</dbReference>
<feature type="domain" description="Multidrug resistance protein MdtA-like beta-barrel" evidence="5">
    <location>
        <begin position="208"/>
        <end position="292"/>
    </location>
</feature>
<feature type="domain" description="Multidrug resistance protein MdtA-like alpha-helical hairpin" evidence="3">
    <location>
        <begin position="99"/>
        <end position="166"/>
    </location>
</feature>
<dbReference type="InterPro" id="IPR058625">
    <property type="entry name" value="MdtA-like_BSH"/>
</dbReference>
<comment type="subcellular location">
    <subcellularLocation>
        <location evidence="1">Cell envelope</location>
    </subcellularLocation>
</comment>
<evidence type="ECO:0000259" key="3">
    <source>
        <dbReference type="Pfam" id="PF25876"/>
    </source>
</evidence>
<evidence type="ECO:0000256" key="1">
    <source>
        <dbReference type="ARBA" id="ARBA00004196"/>
    </source>
</evidence>
<dbReference type="InterPro" id="IPR058627">
    <property type="entry name" value="MdtA-like_C"/>
</dbReference>
<evidence type="ECO:0000313" key="8">
    <source>
        <dbReference type="Proteomes" id="UP001151079"/>
    </source>
</evidence>
<dbReference type="PROSITE" id="PS51257">
    <property type="entry name" value="PROKAR_LIPOPROTEIN"/>
    <property type="match status" value="1"/>
</dbReference>
<evidence type="ECO:0000313" key="7">
    <source>
        <dbReference type="EMBL" id="MCV9927501.1"/>
    </source>
</evidence>
<dbReference type="Proteomes" id="UP001151079">
    <property type="component" value="Unassembled WGS sequence"/>
</dbReference>
<organism evidence="7 8">
    <name type="scientific">Flavobacterium shii</name>
    <dbReference type="NCBI Taxonomy" id="2987687"/>
    <lineage>
        <taxon>Bacteria</taxon>
        <taxon>Pseudomonadati</taxon>
        <taxon>Bacteroidota</taxon>
        <taxon>Flavobacteriia</taxon>
        <taxon>Flavobacteriales</taxon>
        <taxon>Flavobacteriaceae</taxon>
        <taxon>Flavobacterium</taxon>
    </lineage>
</organism>
<dbReference type="InterPro" id="IPR006143">
    <property type="entry name" value="RND_pump_MFP"/>
</dbReference>